<dbReference type="GO" id="GO:0120147">
    <property type="term" value="F:formylglycine-generating oxidase activity"/>
    <property type="evidence" value="ECO:0007669"/>
    <property type="project" value="TreeGrafter"/>
</dbReference>
<dbReference type="AlphaFoldDB" id="A0A1C3RH04"/>
<keyword evidence="1" id="KW-0732">Signal</keyword>
<proteinExistence type="predicted"/>
<reference evidence="3 4" key="1">
    <citation type="submission" date="2016-07" db="EMBL/GenBank/DDBJ databases">
        <authorList>
            <person name="Lefevre C.T."/>
        </authorList>
    </citation>
    <scope>NUCLEOTIDE SEQUENCE [LARGE SCALE GENOMIC DNA]</scope>
    <source>
        <strain evidence="3">PR1</strain>
    </source>
</reference>
<dbReference type="Pfam" id="PF03781">
    <property type="entry name" value="FGE-sulfatase"/>
    <property type="match status" value="1"/>
</dbReference>
<name>A0A1C3RH04_9PROT</name>
<organism evidence="3 4">
    <name type="scientific">Candidatus Terasakiella magnetica</name>
    <dbReference type="NCBI Taxonomy" id="1867952"/>
    <lineage>
        <taxon>Bacteria</taxon>
        <taxon>Pseudomonadati</taxon>
        <taxon>Pseudomonadota</taxon>
        <taxon>Alphaproteobacteria</taxon>
        <taxon>Rhodospirillales</taxon>
        <taxon>Terasakiellaceae</taxon>
        <taxon>Terasakiella</taxon>
    </lineage>
</organism>
<dbReference type="Proteomes" id="UP000231658">
    <property type="component" value="Unassembled WGS sequence"/>
</dbReference>
<dbReference type="EMBL" id="FLYE01000012">
    <property type="protein sequence ID" value="SCA56484.1"/>
    <property type="molecule type" value="Genomic_DNA"/>
</dbReference>
<evidence type="ECO:0000313" key="4">
    <source>
        <dbReference type="Proteomes" id="UP000231658"/>
    </source>
</evidence>
<sequence>MRFILFLGIVLLNISSAQAEPAFATGQEFKDCEACPRMITLAPGSFIMGDDTAYKYERPAHEVRIDYPFALGKYEITFDEWEACAQELGCKAAPDDHGWGKGRYPIINVTYKDIGDYLSWISKKTGKTYRLPSEAEWEYGARAGTTTAYWWGDKPGKNNANCRKCGSKWSGLGSAPVGSFKPNPWGFHDMNGNAWEWVADCWSPHHAMAPTDGSPRMDGNCQTPVMRGGSWYYFPKLSRSAYRYKNHEQVFSYNITFRVLRELR</sequence>
<keyword evidence="4" id="KW-1185">Reference proteome</keyword>
<dbReference type="PANTHER" id="PTHR23150:SF35">
    <property type="entry name" value="BLL6746 PROTEIN"/>
    <property type="match status" value="1"/>
</dbReference>
<dbReference type="InterPro" id="IPR042095">
    <property type="entry name" value="SUMF_sf"/>
</dbReference>
<dbReference type="PANTHER" id="PTHR23150">
    <property type="entry name" value="SULFATASE MODIFYING FACTOR 1, 2"/>
    <property type="match status" value="1"/>
</dbReference>
<gene>
    <name evidence="3" type="ORF">MTBPR1_20332</name>
</gene>
<dbReference type="InterPro" id="IPR005532">
    <property type="entry name" value="SUMF_dom"/>
</dbReference>
<feature type="chain" id="PRO_5008680733" description="Sulfatase-modifying factor enzyme-like domain-containing protein" evidence="1">
    <location>
        <begin position="20"/>
        <end position="264"/>
    </location>
</feature>
<evidence type="ECO:0000259" key="2">
    <source>
        <dbReference type="Pfam" id="PF03781"/>
    </source>
</evidence>
<evidence type="ECO:0000313" key="3">
    <source>
        <dbReference type="EMBL" id="SCA56484.1"/>
    </source>
</evidence>
<accession>A0A1C3RH04</accession>
<feature type="signal peptide" evidence="1">
    <location>
        <begin position="1"/>
        <end position="19"/>
    </location>
</feature>
<dbReference type="STRING" id="1867952.MTBPR1_20332"/>
<dbReference type="RefSeq" id="WP_240492873.1">
    <property type="nucleotide sequence ID" value="NZ_FLYE01000012.1"/>
</dbReference>
<dbReference type="InterPro" id="IPR016187">
    <property type="entry name" value="CTDL_fold"/>
</dbReference>
<feature type="domain" description="Sulfatase-modifying factor enzyme-like" evidence="2">
    <location>
        <begin position="35"/>
        <end position="261"/>
    </location>
</feature>
<dbReference type="Gene3D" id="3.90.1580.10">
    <property type="entry name" value="paralog of FGE (formylglycine-generating enzyme)"/>
    <property type="match status" value="1"/>
</dbReference>
<dbReference type="InterPro" id="IPR051043">
    <property type="entry name" value="Sulfatase_Mod_Factor_Kinase"/>
</dbReference>
<protein>
    <recommendedName>
        <fullName evidence="2">Sulfatase-modifying factor enzyme-like domain-containing protein</fullName>
    </recommendedName>
</protein>
<evidence type="ECO:0000256" key="1">
    <source>
        <dbReference type="SAM" id="SignalP"/>
    </source>
</evidence>
<dbReference type="SUPFAM" id="SSF56436">
    <property type="entry name" value="C-type lectin-like"/>
    <property type="match status" value="1"/>
</dbReference>